<reference evidence="2" key="1">
    <citation type="submission" date="2022-01" db="EMBL/GenBank/DDBJ databases">
        <title>Comparative genomics reveals a dynamic genome evolution in the ectomycorrhizal milk-cap (Lactarius) mushrooms.</title>
        <authorList>
            <consortium name="DOE Joint Genome Institute"/>
            <person name="Lebreton A."/>
            <person name="Tang N."/>
            <person name="Kuo A."/>
            <person name="LaButti K."/>
            <person name="Drula E."/>
            <person name="Barry K."/>
            <person name="Clum A."/>
            <person name="Lipzen A."/>
            <person name="Mousain D."/>
            <person name="Ng V."/>
            <person name="Wang R."/>
            <person name="Wang X."/>
            <person name="Dai Y."/>
            <person name="Henrissat B."/>
            <person name="Grigoriev I.V."/>
            <person name="Guerin-Laguette A."/>
            <person name="Yu F."/>
            <person name="Martin F.M."/>
        </authorList>
    </citation>
    <scope>NUCLEOTIDE SEQUENCE</scope>
    <source>
        <strain evidence="2">QP</strain>
    </source>
</reference>
<evidence type="ECO:0000313" key="2">
    <source>
        <dbReference type="EMBL" id="KAH8998059.1"/>
    </source>
</evidence>
<evidence type="ECO:0000259" key="1">
    <source>
        <dbReference type="Pfam" id="PF12937"/>
    </source>
</evidence>
<dbReference type="SUPFAM" id="SSF52047">
    <property type="entry name" value="RNI-like"/>
    <property type="match status" value="1"/>
</dbReference>
<dbReference type="AlphaFoldDB" id="A0AAD4QGR6"/>
<proteinExistence type="predicted"/>
<accession>A0AAD4QGR6</accession>
<dbReference type="Pfam" id="PF12937">
    <property type="entry name" value="F-box-like"/>
    <property type="match status" value="1"/>
</dbReference>
<protein>
    <recommendedName>
        <fullName evidence="1">F-box domain-containing protein</fullName>
    </recommendedName>
</protein>
<dbReference type="EMBL" id="JAKELL010000006">
    <property type="protein sequence ID" value="KAH8998059.1"/>
    <property type="molecule type" value="Genomic_DNA"/>
</dbReference>
<dbReference type="SUPFAM" id="SSF81383">
    <property type="entry name" value="F-box domain"/>
    <property type="match status" value="1"/>
</dbReference>
<gene>
    <name evidence="2" type="ORF">EDB92DRAFT_1837704</name>
</gene>
<organism evidence="2 3">
    <name type="scientific">Lactarius akahatsu</name>
    <dbReference type="NCBI Taxonomy" id="416441"/>
    <lineage>
        <taxon>Eukaryota</taxon>
        <taxon>Fungi</taxon>
        <taxon>Dikarya</taxon>
        <taxon>Basidiomycota</taxon>
        <taxon>Agaricomycotina</taxon>
        <taxon>Agaricomycetes</taxon>
        <taxon>Russulales</taxon>
        <taxon>Russulaceae</taxon>
        <taxon>Lactarius</taxon>
    </lineage>
</organism>
<dbReference type="InterPro" id="IPR001810">
    <property type="entry name" value="F-box_dom"/>
</dbReference>
<dbReference type="Gene3D" id="1.20.1280.50">
    <property type="match status" value="1"/>
</dbReference>
<feature type="domain" description="F-box" evidence="1">
    <location>
        <begin position="17"/>
        <end position="72"/>
    </location>
</feature>
<dbReference type="Proteomes" id="UP001201163">
    <property type="component" value="Unassembled WGS sequence"/>
</dbReference>
<dbReference type="Gene3D" id="3.80.10.10">
    <property type="entry name" value="Ribonuclease Inhibitor"/>
    <property type="match status" value="1"/>
</dbReference>
<name>A0AAD4QGR6_9AGAM</name>
<sequence length="545" mass="60599">MASTRPTQLSSPPSPSYLPTEILLHIFAFCVAPDESNNEAFTALHIVRISHVCHVWRDISLAYPPFWSNIAFKTPFLATTMLERSKPTPIVIRANLTPGGGQIDDASYRIRCMFKAVSRALRSSDRAKEIDLRSGPSKHLAKAFDDIRPTTSQLEYLSLRGYGDNLRSTVFDVPSSIFSHCQLPLQTLILERCHVIPSSLVRHCTHLSHLELRSVTAFSIGDIVTIFRHASLSLQSIILDSVPLHAGVVEETTQIVLPHLSLLHLNAIHGDSHAHNIFFLLHFITIPPTASLVLQFLILGSTRQIPVPIINTLGRHFSAGEPIRSLIVFQANLHKRRGLRIQGWTRATLPRFFYADDALSPNIDLHFVWEEEDDNSLIERILPEFASVGPLHAVQMLTIARVSVLSVAAMDVLLLMLPSVREVCVHGSAALRALYGLELNGNPVNRAPPLARLRELRSLTIHEASFRNGETQDVGLRALCDRLDELSARGYGVTELIVCYSDASRQDMEELAKHVREFLWDGSMNGTSCVPVPPQLDLVPSNGRS</sequence>
<comment type="caution">
    <text evidence="2">The sequence shown here is derived from an EMBL/GenBank/DDBJ whole genome shotgun (WGS) entry which is preliminary data.</text>
</comment>
<dbReference type="InterPro" id="IPR032675">
    <property type="entry name" value="LRR_dom_sf"/>
</dbReference>
<keyword evidence="3" id="KW-1185">Reference proteome</keyword>
<evidence type="ECO:0000313" key="3">
    <source>
        <dbReference type="Proteomes" id="UP001201163"/>
    </source>
</evidence>
<dbReference type="InterPro" id="IPR036047">
    <property type="entry name" value="F-box-like_dom_sf"/>
</dbReference>